<keyword evidence="1" id="KW-1133">Transmembrane helix</keyword>
<dbReference type="Proteomes" id="UP000234661">
    <property type="component" value="Unassembled WGS sequence"/>
</dbReference>
<evidence type="ECO:0000256" key="1">
    <source>
        <dbReference type="SAM" id="Phobius"/>
    </source>
</evidence>
<keyword evidence="1" id="KW-0472">Membrane</keyword>
<dbReference type="AlphaFoldDB" id="A0A2J4XVL4"/>
<dbReference type="EMBL" id="PIET01002601">
    <property type="protein sequence ID" value="PLM42551.1"/>
    <property type="molecule type" value="Genomic_DNA"/>
</dbReference>
<feature type="non-terminal residue" evidence="2">
    <location>
        <position position="132"/>
    </location>
</feature>
<gene>
    <name evidence="2" type="ORF">CWM85_40625</name>
</gene>
<proteinExistence type="predicted"/>
<evidence type="ECO:0000313" key="3">
    <source>
        <dbReference type="Proteomes" id="UP000234661"/>
    </source>
</evidence>
<reference evidence="2 3" key="1">
    <citation type="submission" date="2017-11" db="EMBL/GenBank/DDBJ databases">
        <authorList>
            <person name="Han C.G."/>
        </authorList>
    </citation>
    <scope>NUCLEOTIDE SEQUENCE [LARGE SCALE GENOMIC DNA]</scope>
    <source>
        <strain evidence="2 3">A2</strain>
    </source>
</reference>
<comment type="caution">
    <text evidence="2">The sequence shown here is derived from an EMBL/GenBank/DDBJ whole genome shotgun (WGS) entry which is preliminary data.</text>
</comment>
<protein>
    <submittedName>
        <fullName evidence="2">Uncharacterized protein</fullName>
    </submittedName>
</protein>
<feature type="transmembrane region" description="Helical" evidence="1">
    <location>
        <begin position="18"/>
        <end position="35"/>
    </location>
</feature>
<name>A0A2J4XVL4_9ENTR</name>
<reference evidence="2 3" key="2">
    <citation type="submission" date="2018-01" db="EMBL/GenBank/DDBJ databases">
        <title>Genomic study of Klebsiella pneumoniae.</title>
        <authorList>
            <person name="Yang Y."/>
            <person name="Bicalho R."/>
        </authorList>
    </citation>
    <scope>NUCLEOTIDE SEQUENCE [LARGE SCALE GENOMIC DNA]</scope>
    <source>
        <strain evidence="2 3">A2</strain>
    </source>
</reference>
<sequence>MGIIWSEFVILFNTNPPLIVFIWTLISFGFGLWYGDKRALSRYRLDKFNAASDPIELFLTAELERLRQGKIVHVKRQFDFDALSLHLRGRQRQRYKQAVNDYLSALHSKFEQNKRNGEIIWINDIPAAINAV</sequence>
<accession>A0A2J4XVL4</accession>
<keyword evidence="1" id="KW-0812">Transmembrane</keyword>
<evidence type="ECO:0000313" key="2">
    <source>
        <dbReference type="EMBL" id="PLM42551.1"/>
    </source>
</evidence>
<organism evidence="2 3">
    <name type="scientific">Klebsiella michiganensis</name>
    <dbReference type="NCBI Taxonomy" id="1134687"/>
    <lineage>
        <taxon>Bacteria</taxon>
        <taxon>Pseudomonadati</taxon>
        <taxon>Pseudomonadota</taxon>
        <taxon>Gammaproteobacteria</taxon>
        <taxon>Enterobacterales</taxon>
        <taxon>Enterobacteriaceae</taxon>
        <taxon>Klebsiella/Raoultella group</taxon>
        <taxon>Klebsiella</taxon>
    </lineage>
</organism>